<evidence type="ECO:0000313" key="1">
    <source>
        <dbReference type="EMBL" id="SDZ67161.1"/>
    </source>
</evidence>
<name>A0A1H3UYW3_9BACI</name>
<organism evidence="1 2">
    <name type="scientific">Evansella caseinilytica</name>
    <dbReference type="NCBI Taxonomy" id="1503961"/>
    <lineage>
        <taxon>Bacteria</taxon>
        <taxon>Bacillati</taxon>
        <taxon>Bacillota</taxon>
        <taxon>Bacilli</taxon>
        <taxon>Bacillales</taxon>
        <taxon>Bacillaceae</taxon>
        <taxon>Evansella</taxon>
    </lineage>
</organism>
<sequence length="128" mass="14827">MAYVASILIIGLCVYLVAQPFFSQKRAWNPEKMKDDLDELSKEHLFATINELEMEFNMGKLPEEDYRKLKGHYEKLAAEKLKEESVLLTDSADSRPQVADGAEMTMDEEIELEIAEELQKMKQKRKGR</sequence>
<dbReference type="STRING" id="1503961.SAMN05421736_12917"/>
<protein>
    <recommendedName>
        <fullName evidence="3">C-type cytochrome biogenesis protein CcmI</fullName>
    </recommendedName>
</protein>
<evidence type="ECO:0000313" key="2">
    <source>
        <dbReference type="Proteomes" id="UP000198935"/>
    </source>
</evidence>
<dbReference type="OrthoDB" id="1727065at2"/>
<proteinExistence type="predicted"/>
<reference evidence="2" key="1">
    <citation type="submission" date="2016-10" db="EMBL/GenBank/DDBJ databases">
        <authorList>
            <person name="Varghese N."/>
            <person name="Submissions S."/>
        </authorList>
    </citation>
    <scope>NUCLEOTIDE SEQUENCE [LARGE SCALE GENOMIC DNA]</scope>
    <source>
        <strain evidence="2">SP</strain>
    </source>
</reference>
<evidence type="ECO:0008006" key="3">
    <source>
        <dbReference type="Google" id="ProtNLM"/>
    </source>
</evidence>
<dbReference type="Proteomes" id="UP000198935">
    <property type="component" value="Unassembled WGS sequence"/>
</dbReference>
<dbReference type="EMBL" id="FNPI01000029">
    <property type="protein sequence ID" value="SDZ67161.1"/>
    <property type="molecule type" value="Genomic_DNA"/>
</dbReference>
<gene>
    <name evidence="1" type="ORF">SAMN05421736_12917</name>
</gene>
<keyword evidence="2" id="KW-1185">Reference proteome</keyword>
<dbReference type="AlphaFoldDB" id="A0A1H3UYW3"/>
<accession>A0A1H3UYW3</accession>